<reference evidence="2 3" key="1">
    <citation type="submission" date="2022-12" db="EMBL/GenBank/DDBJ databases">
        <title>Chromosome-level genome of Tegillarca granosa.</title>
        <authorList>
            <person name="Kim J."/>
        </authorList>
    </citation>
    <scope>NUCLEOTIDE SEQUENCE [LARGE SCALE GENOMIC DNA]</scope>
    <source>
        <strain evidence="2">Teg-2019</strain>
        <tissue evidence="2">Adductor muscle</tissue>
    </source>
</reference>
<dbReference type="Pfam" id="PF07714">
    <property type="entry name" value="PK_Tyr_Ser-Thr"/>
    <property type="match status" value="1"/>
</dbReference>
<dbReference type="InterPro" id="IPR011009">
    <property type="entry name" value="Kinase-like_dom_sf"/>
</dbReference>
<dbReference type="Proteomes" id="UP001217089">
    <property type="component" value="Unassembled WGS sequence"/>
</dbReference>
<comment type="caution">
    <text evidence="2">The sequence shown here is derived from an EMBL/GenBank/DDBJ whole genome shotgun (WGS) entry which is preliminary data.</text>
</comment>
<dbReference type="InterPro" id="IPR000719">
    <property type="entry name" value="Prot_kinase_dom"/>
</dbReference>
<gene>
    <name evidence="2" type="ORF">KUTeg_025009</name>
</gene>
<dbReference type="PANTHER" id="PTHR26392">
    <property type="entry name" value="MITOGEN-ACTIVATED PROTEIN KINASE KINASE KINASE 7-RELATED"/>
    <property type="match status" value="1"/>
</dbReference>
<organism evidence="2 3">
    <name type="scientific">Tegillarca granosa</name>
    <name type="common">Malaysian cockle</name>
    <name type="synonym">Anadara granosa</name>
    <dbReference type="NCBI Taxonomy" id="220873"/>
    <lineage>
        <taxon>Eukaryota</taxon>
        <taxon>Metazoa</taxon>
        <taxon>Spiralia</taxon>
        <taxon>Lophotrochozoa</taxon>
        <taxon>Mollusca</taxon>
        <taxon>Bivalvia</taxon>
        <taxon>Autobranchia</taxon>
        <taxon>Pteriomorphia</taxon>
        <taxon>Arcoida</taxon>
        <taxon>Arcoidea</taxon>
        <taxon>Arcidae</taxon>
        <taxon>Tegillarca</taxon>
    </lineage>
</organism>
<dbReference type="PANTHER" id="PTHR26392:SF92">
    <property type="entry name" value="PROTEIN KINASE DOMAIN-CONTAINING PROTEIN"/>
    <property type="match status" value="1"/>
</dbReference>
<keyword evidence="3" id="KW-1185">Reference proteome</keyword>
<evidence type="ECO:0000313" key="2">
    <source>
        <dbReference type="EMBL" id="KAJ8298478.1"/>
    </source>
</evidence>
<dbReference type="EMBL" id="JARBDR010000923">
    <property type="protein sequence ID" value="KAJ8298478.1"/>
    <property type="molecule type" value="Genomic_DNA"/>
</dbReference>
<feature type="domain" description="Protein kinase" evidence="1">
    <location>
        <begin position="339"/>
        <end position="611"/>
    </location>
</feature>
<accession>A0ABQ9DYY3</accession>
<proteinExistence type="predicted"/>
<dbReference type="SUPFAM" id="SSF56112">
    <property type="entry name" value="Protein kinase-like (PK-like)"/>
    <property type="match status" value="1"/>
</dbReference>
<protein>
    <recommendedName>
        <fullName evidence="1">Protein kinase domain-containing protein</fullName>
    </recommendedName>
</protein>
<dbReference type="Gene3D" id="1.10.510.10">
    <property type="entry name" value="Transferase(Phosphotransferase) domain 1"/>
    <property type="match status" value="1"/>
</dbReference>
<evidence type="ECO:0000313" key="3">
    <source>
        <dbReference type="Proteomes" id="UP001217089"/>
    </source>
</evidence>
<dbReference type="PROSITE" id="PS50011">
    <property type="entry name" value="PROTEIN_KINASE_DOM"/>
    <property type="match status" value="1"/>
</dbReference>
<sequence length="621" mass="71061">MRNNLCRHYEWISSTSERMINLNDSLFESHANELVDKTRQSLRLSQQTTVLDKDDMNTTNRIKDCIKSESQTLCDSLMKFLKTDSGHQTLIFWETDDCPKADGNWKSVAKNGWDEIKCRMSIYINKWASSTKAVEKIERKILRIIESYFDLNEEESLEIEKQLKADDKSSFSASLAASQGLKSSISHIFKSQGKDSVKRKMYSRGLGGAIVKDISFESADKTVKYLFKPYTTSICSEVMTEATKLFLNTILETRVLNQAIKSYLEPLENKLQNVTKTIKEICETNKKMLQTLNTEIGKLESNTTVQKNIHTNCVSFQSHLDLFFARYLLHEHFDFTDLKIDRNHLSRGDTFDIFPGEINSDIVTREVVVKMSRKVISEDNATALMARDKQLRTLSHANLVKYYGTVIWRQKKGKRIENKLLLLLELFPQSLIQHCSSGNHTYPSKADDGSRDRETLKTAEFVSQICKGLAYIHSRNLVYGCLRTSSVFITSSGVVKLKDVCFMASGKIIQNQDYTSVYTAPELLEPGVVVATSSDIYSLAIVVWELWYGIDPVEHISSQLFTSLRKSVKRGLRPSLSYIEMPPEGWIDMIRRCWEYIPHSRPDIGNVCDFFDGELTKLRGL</sequence>
<name>A0ABQ9DYY3_TEGGR</name>
<dbReference type="InterPro" id="IPR001245">
    <property type="entry name" value="Ser-Thr/Tyr_kinase_cat_dom"/>
</dbReference>
<evidence type="ECO:0000259" key="1">
    <source>
        <dbReference type="PROSITE" id="PS50011"/>
    </source>
</evidence>